<name>A0A3W0KBP7_SALON</name>
<dbReference type="EMBL" id="DAAWGR010000001">
    <property type="protein sequence ID" value="HAF7812038.1"/>
    <property type="molecule type" value="Genomic_DNA"/>
</dbReference>
<protein>
    <submittedName>
        <fullName evidence="6">Uncharacterized protein</fullName>
    </submittedName>
</protein>
<accession>A0A3W0KBP7</accession>
<reference evidence="2" key="5">
    <citation type="submission" date="2018-07" db="EMBL/GenBank/DDBJ databases">
        <authorList>
            <person name="Ashton P.M."/>
            <person name="Dallman T."/>
            <person name="Nair S."/>
            <person name="De Pinna E."/>
            <person name="Peters T."/>
            <person name="Grant K."/>
        </authorList>
    </citation>
    <scope>NUCLEOTIDE SEQUENCE</scope>
    <source>
        <strain evidence="5">243830</strain>
        <strain evidence="1">279524</strain>
        <strain evidence="3">410851</strain>
        <strain evidence="4">568410</strain>
        <strain evidence="2">65444</strain>
    </source>
</reference>
<proteinExistence type="predicted"/>
<reference evidence="6" key="2">
    <citation type="submission" date="2018-07" db="EMBL/GenBank/DDBJ databases">
        <authorList>
            <consortium name="NARMS: The National Antimicrobial Resistance Monitoring System"/>
        </authorList>
    </citation>
    <scope>NUCLEOTIDE SEQUENCE</scope>
    <source>
        <strain evidence="6">FSIS1605669</strain>
    </source>
</reference>
<dbReference type="EMBL" id="AAKTIX010000004">
    <property type="protein sequence ID" value="ECV4102912.1"/>
    <property type="molecule type" value="Genomic_DNA"/>
</dbReference>
<reference evidence="8" key="3">
    <citation type="submission" date="2018-07" db="EMBL/GenBank/DDBJ databases">
        <authorList>
            <consortium name="NCBI Pathogen Detection Project"/>
        </authorList>
    </citation>
    <scope>NUCLEOTIDE SEQUENCE</scope>
    <source>
        <strain evidence="8">13-5628</strain>
        <strain evidence="9">13-5707</strain>
    </source>
</reference>
<evidence type="ECO:0000313" key="3">
    <source>
        <dbReference type="EMBL" id="EBY3055451.1"/>
    </source>
</evidence>
<dbReference type="EMBL" id="AAHYOS010000008">
    <property type="protein sequence ID" value="ECB7466817.1"/>
    <property type="molecule type" value="Genomic_DNA"/>
</dbReference>
<organism evidence="6">
    <name type="scientific">Salmonella oranienberg</name>
    <dbReference type="NCBI Taxonomy" id="28147"/>
    <lineage>
        <taxon>Bacteria</taxon>
        <taxon>Pseudomonadati</taxon>
        <taxon>Pseudomonadota</taxon>
        <taxon>Gammaproteobacteria</taxon>
        <taxon>Enterobacterales</taxon>
        <taxon>Enterobacteriaceae</taxon>
        <taxon>Salmonella</taxon>
    </lineage>
</organism>
<evidence type="ECO:0000313" key="1">
    <source>
        <dbReference type="EMBL" id="EBV4685635.1"/>
    </source>
</evidence>
<evidence type="ECO:0000313" key="7">
    <source>
        <dbReference type="EMBL" id="ECV4102912.1"/>
    </source>
</evidence>
<evidence type="ECO:0000313" key="6">
    <source>
        <dbReference type="EMBL" id="ECT5381125.1"/>
    </source>
</evidence>
<evidence type="ECO:0000313" key="4">
    <source>
        <dbReference type="EMBL" id="EBY7487035.1"/>
    </source>
</evidence>
<gene>
    <name evidence="6" type="ORF">AY458_00110</name>
    <name evidence="7" type="ORF">CUW36_11685</name>
    <name evidence="4" type="ORF">D6J52_08120</name>
    <name evidence="1" type="ORF">DOW12_09450</name>
    <name evidence="3" type="ORF">DVG35_11530</name>
    <name evidence="5" type="ORF">E1K42_08900</name>
    <name evidence="8" type="ORF">G3976_001502</name>
    <name evidence="9" type="ORF">G9339_000041</name>
    <name evidence="2" type="ORF">YU42_02000</name>
</gene>
<evidence type="ECO:0000313" key="8">
    <source>
        <dbReference type="EMBL" id="HAE3614543.1"/>
    </source>
</evidence>
<reference evidence="7" key="4">
    <citation type="submission" date="2018-07" db="EMBL/GenBank/DDBJ databases">
        <authorList>
            <consortium name="PulseNet: The National Subtyping Network for Foodborne Disease Surveillance"/>
            <person name="Tarr C.L."/>
            <person name="Trees E."/>
            <person name="Katz L.S."/>
            <person name="Carleton-Romer H.A."/>
            <person name="Stroika S."/>
            <person name="Kucerova Z."/>
            <person name="Roache K.F."/>
            <person name="Sabol A.L."/>
            <person name="Besser J."/>
            <person name="Gerner-Smidt P."/>
        </authorList>
    </citation>
    <scope>NUCLEOTIDE SEQUENCE</scope>
    <source>
        <strain evidence="7">PNUSAS027925</strain>
    </source>
</reference>
<comment type="caution">
    <text evidence="6">The sequence shown here is derived from an EMBL/GenBank/DDBJ whole genome shotgun (WGS) entry which is preliminary data.</text>
</comment>
<dbReference type="EMBL" id="AAHGCE010000002">
    <property type="protein sequence ID" value="EBV7078681.1"/>
    <property type="molecule type" value="Genomic_DNA"/>
</dbReference>
<evidence type="ECO:0000313" key="2">
    <source>
        <dbReference type="EMBL" id="EBV7078681.1"/>
    </source>
</evidence>
<evidence type="ECO:0000313" key="9">
    <source>
        <dbReference type="EMBL" id="HAF7812038.1"/>
    </source>
</evidence>
<reference evidence="8" key="1">
    <citation type="journal article" date="2018" name="Genome Biol.">
        <title>SKESA: strategic k-mer extension for scrupulous assemblies.</title>
        <authorList>
            <person name="Souvorov A."/>
            <person name="Agarwala R."/>
            <person name="Lipman D.J."/>
        </authorList>
    </citation>
    <scope>NUCLEOTIDE SEQUENCE</scope>
    <source>
        <strain evidence="8">13-5628</strain>
        <strain evidence="9">13-5707</strain>
    </source>
</reference>
<dbReference type="AlphaFoldDB" id="A0A3W0KBP7"/>
<dbReference type="EMBL" id="AAKNCD010000001">
    <property type="protein sequence ID" value="ECT5381125.1"/>
    <property type="molecule type" value="Genomic_DNA"/>
</dbReference>
<dbReference type="EMBL" id="DAARRH010000003">
    <property type="protein sequence ID" value="HAE3614543.1"/>
    <property type="molecule type" value="Genomic_DNA"/>
</dbReference>
<dbReference type="EMBL" id="AAHOXZ010000006">
    <property type="protein sequence ID" value="EBY7487035.1"/>
    <property type="molecule type" value="Genomic_DNA"/>
</dbReference>
<evidence type="ECO:0000313" key="5">
    <source>
        <dbReference type="EMBL" id="ECB7466817.1"/>
    </source>
</evidence>
<dbReference type="RefSeq" id="WP_023215081.1">
    <property type="nucleotide sequence ID" value="NZ_AP026680.1"/>
</dbReference>
<sequence length="576" mass="65130">MSMEIYVVCHDEDVGTTYYSDGSISFRQEDESRIIVGSDSDFIYYKDGSHSFIGERTPDELMADFEYYARHGYFDDPEVVEQKYPSVTLNSTTCFNNYTPKTELDKMVGDLIINPLDDNYGMPSYDEVKPYHKLLNNNPVLTGLFDWQIENTRTYCPELALAFSVASMASLISGRWSYKGTLTSNLYIAVLAPTSVGKTQTMDLFSKILQDSGDENRIGADNFKSEGGMSKEVAENAAKTFMLDELGFLIARIMSPKASQTDTQIQRAILKMFTAFNSGYSPEAKSANSDNNKNNSVIKNACPSIFGVSTPDVFWSAFSSREAGTGFLNRMVVIEAKTIGKRKEPKNSPMPINVGEFVSSIYMRFNTVESGRLFISNDCKTLIDGVNVDKLFQSVTKIEEDLILSDDKYGCVYARLAELTKRVAIVFQVTSNINSTHIEYDNAQAAYDFVRFCLDYSYSSAVNSIKDSNIERLQGEVIKAINEIKSDKSGNAQNYDGVTGKWIRERMLKRKSSINNDKESDAALMKMCRNGHIYRMEIKKDLGKQTYYYVKPEFLNEFEDVFKSHGYKLRNTINFE</sequence>
<dbReference type="EMBL" id="AAHFIG010000009">
    <property type="protein sequence ID" value="EBV4685635.1"/>
    <property type="molecule type" value="Genomic_DNA"/>
</dbReference>
<dbReference type="EMBL" id="AAHNSR010000009">
    <property type="protein sequence ID" value="EBY3055451.1"/>
    <property type="molecule type" value="Genomic_DNA"/>
</dbReference>